<dbReference type="SUPFAM" id="SSF51261">
    <property type="entry name" value="Duplicated hybrid motif"/>
    <property type="match status" value="1"/>
</dbReference>
<dbReference type="Proteomes" id="UP001597460">
    <property type="component" value="Unassembled WGS sequence"/>
</dbReference>
<reference evidence="3" key="1">
    <citation type="journal article" date="2019" name="Int. J. Syst. Evol. Microbiol.">
        <title>The Global Catalogue of Microorganisms (GCM) 10K type strain sequencing project: providing services to taxonomists for standard genome sequencing and annotation.</title>
        <authorList>
            <consortium name="The Broad Institute Genomics Platform"/>
            <consortium name="The Broad Institute Genome Sequencing Center for Infectious Disease"/>
            <person name="Wu L."/>
            <person name="Ma J."/>
        </authorList>
    </citation>
    <scope>NUCLEOTIDE SEQUENCE [LARGE SCALE GENOMIC DNA]</scope>
    <source>
        <strain evidence="3">KCTC 52042</strain>
    </source>
</reference>
<gene>
    <name evidence="2" type="ORF">ACFSVN_00395</name>
</gene>
<dbReference type="EC" id="3.4.-.-" evidence="2"/>
<name>A0ABW5JDW6_9BACT</name>
<evidence type="ECO:0000313" key="2">
    <source>
        <dbReference type="EMBL" id="MFD2530901.1"/>
    </source>
</evidence>
<dbReference type="CDD" id="cd12797">
    <property type="entry name" value="M23_peptidase"/>
    <property type="match status" value="1"/>
</dbReference>
<dbReference type="InterPro" id="IPR050570">
    <property type="entry name" value="Cell_wall_metabolism_enzyme"/>
</dbReference>
<dbReference type="EMBL" id="JBHULI010000001">
    <property type="protein sequence ID" value="MFD2530901.1"/>
    <property type="molecule type" value="Genomic_DNA"/>
</dbReference>
<evidence type="ECO:0000259" key="1">
    <source>
        <dbReference type="Pfam" id="PF01551"/>
    </source>
</evidence>
<dbReference type="InterPro" id="IPR011055">
    <property type="entry name" value="Dup_hybrid_motif"/>
</dbReference>
<dbReference type="PANTHER" id="PTHR21666">
    <property type="entry name" value="PEPTIDASE-RELATED"/>
    <property type="match status" value="1"/>
</dbReference>
<protein>
    <submittedName>
        <fullName evidence="2">M23 family metallopeptidase</fullName>
        <ecNumber evidence="2">3.4.-.-</ecNumber>
    </submittedName>
</protein>
<dbReference type="GO" id="GO:0016787">
    <property type="term" value="F:hydrolase activity"/>
    <property type="evidence" value="ECO:0007669"/>
    <property type="project" value="UniProtKB-KW"/>
</dbReference>
<proteinExistence type="predicted"/>
<dbReference type="Pfam" id="PF01551">
    <property type="entry name" value="Peptidase_M23"/>
    <property type="match status" value="1"/>
</dbReference>
<keyword evidence="2" id="KW-0378">Hydrolase</keyword>
<dbReference type="PANTHER" id="PTHR21666:SF285">
    <property type="entry name" value="M23 FAMILY METALLOPEPTIDASE"/>
    <property type="match status" value="1"/>
</dbReference>
<evidence type="ECO:0000313" key="3">
    <source>
        <dbReference type="Proteomes" id="UP001597460"/>
    </source>
</evidence>
<accession>A0ABW5JDW6</accession>
<dbReference type="Gene3D" id="2.70.70.10">
    <property type="entry name" value="Glucose Permease (Domain IIA)"/>
    <property type="match status" value="1"/>
</dbReference>
<dbReference type="InterPro" id="IPR016047">
    <property type="entry name" value="M23ase_b-sheet_dom"/>
</dbReference>
<comment type="caution">
    <text evidence="2">The sequence shown here is derived from an EMBL/GenBank/DDBJ whole genome shotgun (WGS) entry which is preliminary data.</text>
</comment>
<organism evidence="2 3">
    <name type="scientific">Gracilimonas halophila</name>
    <dbReference type="NCBI Taxonomy" id="1834464"/>
    <lineage>
        <taxon>Bacteria</taxon>
        <taxon>Pseudomonadati</taxon>
        <taxon>Balneolota</taxon>
        <taxon>Balneolia</taxon>
        <taxon>Balneolales</taxon>
        <taxon>Balneolaceae</taxon>
        <taxon>Gracilimonas</taxon>
    </lineage>
</organism>
<keyword evidence="3" id="KW-1185">Reference proteome</keyword>
<sequence length="255" mass="28895">MIFFALIELVLSVSLSESLIQRKFKKIVLSISVLVLLPTMIWLVSSVGQVFEYPEIEDSYLIELPTQGAWMAGHAGGSVLTNYHNAIASQKYAIDVVKVNEDGWFFQNSGEELTDIYSFGEPIYAPVAGVVTTVVDSLPDHEISFSPSDSLNPAGNHVVIHFDKDRYLFMAHLMAGTIEVQKGDSVLAGDIIGKIGNSGNTSWPHLHMHIQNKPAIRMADTQAYPFRFKEMERKRWFFWQMTENDFLLRNDFFRE</sequence>
<feature type="domain" description="M23ase beta-sheet core" evidence="1">
    <location>
        <begin position="119"/>
        <end position="213"/>
    </location>
</feature>